<dbReference type="Proteomes" id="UP000076420">
    <property type="component" value="Unassembled WGS sequence"/>
</dbReference>
<feature type="domain" description="Protein kinase" evidence="14">
    <location>
        <begin position="28"/>
        <end position="281"/>
    </location>
</feature>
<feature type="coiled-coil region" evidence="12">
    <location>
        <begin position="788"/>
        <end position="818"/>
    </location>
</feature>
<evidence type="ECO:0000256" key="3">
    <source>
        <dbReference type="ARBA" id="ARBA00022527"/>
    </source>
</evidence>
<evidence type="ECO:0000256" key="4">
    <source>
        <dbReference type="ARBA" id="ARBA00022679"/>
    </source>
</evidence>
<evidence type="ECO:0000259" key="14">
    <source>
        <dbReference type="PROSITE" id="PS50011"/>
    </source>
</evidence>
<proteinExistence type="inferred from homology"/>
<dbReference type="PANTHER" id="PTHR47167:SF4">
    <property type="entry name" value="SERINE_THREONINE-PROTEIN KINASE TAO"/>
    <property type="match status" value="1"/>
</dbReference>
<evidence type="ECO:0000313" key="16">
    <source>
        <dbReference type="Proteomes" id="UP000076420"/>
    </source>
</evidence>
<comment type="catalytic activity">
    <reaction evidence="9">
        <text>L-threonyl-[protein] + ATP = O-phospho-L-threonyl-[protein] + ADP + H(+)</text>
        <dbReference type="Rhea" id="RHEA:46608"/>
        <dbReference type="Rhea" id="RHEA-COMP:11060"/>
        <dbReference type="Rhea" id="RHEA-COMP:11605"/>
        <dbReference type="ChEBI" id="CHEBI:15378"/>
        <dbReference type="ChEBI" id="CHEBI:30013"/>
        <dbReference type="ChEBI" id="CHEBI:30616"/>
        <dbReference type="ChEBI" id="CHEBI:61977"/>
        <dbReference type="ChEBI" id="CHEBI:456216"/>
        <dbReference type="EC" id="2.7.11.1"/>
    </reaction>
</comment>
<feature type="region of interest" description="Disordered" evidence="13">
    <location>
        <begin position="336"/>
        <end position="383"/>
    </location>
</feature>
<evidence type="ECO:0000256" key="12">
    <source>
        <dbReference type="SAM" id="Coils"/>
    </source>
</evidence>
<dbReference type="OrthoDB" id="10016527at2759"/>
<keyword evidence="8 12" id="KW-0175">Coiled coil</keyword>
<keyword evidence="7 11" id="KW-0067">ATP-binding</keyword>
<evidence type="ECO:0000256" key="13">
    <source>
        <dbReference type="SAM" id="MobiDB-lite"/>
    </source>
</evidence>
<dbReference type="KEGG" id="bgt:106070040"/>
<dbReference type="Gene3D" id="3.30.200.20">
    <property type="entry name" value="Phosphorylase Kinase, domain 1"/>
    <property type="match status" value="1"/>
</dbReference>
<dbReference type="Gene3D" id="1.10.510.10">
    <property type="entry name" value="Transferase(Phosphotransferase) domain 1"/>
    <property type="match status" value="1"/>
</dbReference>
<sequence length="928" mass="107206">MPSLPKPGNLKDPEVAGLFCNEDPERFFEDLREIGHGSFGAVYFARNVATKEVVAIKKMSYNGKSSTDKWQDIIKEVKFLRQLKHKNTIEYKGCYLKEHTAWLVMEYCLGSASDIIEVHKKPLREVEISAICQDALEGLAYLHSQSKIHRDVKAGNILLTENGTVKLADFGSASFISPANSFVGTPYWMAPEVILAMDEGQYDDKADIWSLGITCIEMAERKPPLFNMNAMSALYHIAQNDSPTLSGGDWQDEFHNFVDACLQKIPKDRPSATQLLLHPFVRKTRRSDVILELIQRTKEAVKQLDNLQYRRLNKLIMNGEGNDESLLEGSRADEAIIPDDNSSLDDESKSDSLPSQHSNTASSQSSVASQPSQNDDPISFGLPRQSPVTVQLRLQGSGGGGGGFEWPSFPHRSASYSPYLASKASGGSPRGFDPNIASNFATIRTTSIVQKQIKEHERTNDYRNFTVYKRLRKTHQKELQSMESRFKAEMDEHKQKLDREYDNLRQRFLRELDKLKIQHTNELDKQSKGSQAQEKKFLRDVQQNHDTERKSLAEQMKKNYKSDKEKIKKQNLDTGTPRKEREDAMKSFKDALTRKKRDAEFRLEKHQKDTLELNLRSFKRRKLLQYHKLEQKLLLEEIGQRRAQLEYEHSMLVRHHESTQDLEYKHLAALQKMKDEQLKKQHETERENQTAYNQFAEGELRKKHALEVKQQPRSLRAKEVQIRKQFNEAVKTQQRQYKALKDHILQNTPKNEQKTVVKKLKEEQMRKLAALGDQYEASIAEMLQQQNVRLDETQLADANELKNRLQQELELLIAYQSKLKMQAEAQHQRERKLLEERVSLRRALLEQKMEEERAHFDRDEQDKCRALQVRHREELETFDIETTRMGLNTLEVTHLSEEQVDDDISIRGSMLSLSGSSSSNSFTSHTPL</sequence>
<protein>
    <recommendedName>
        <fullName evidence="2">non-specific serine/threonine protein kinase</fullName>
        <ecNumber evidence="2">2.7.11.1</ecNumber>
    </recommendedName>
</protein>
<dbReference type="STRING" id="6526.A0A2C9KAP2"/>
<dbReference type="GO" id="GO:0005737">
    <property type="term" value="C:cytoplasm"/>
    <property type="evidence" value="ECO:0007669"/>
    <property type="project" value="TreeGrafter"/>
</dbReference>
<dbReference type="RefSeq" id="XP_013085300.1">
    <property type="nucleotide sequence ID" value="XM_013229846.2"/>
</dbReference>
<dbReference type="InterPro" id="IPR051234">
    <property type="entry name" value="TAO_STE20_kinase"/>
</dbReference>
<dbReference type="FunFam" id="1.10.510.10:FF:000030">
    <property type="entry name" value="Serine/threonine-protein kinase TAO2, putative"/>
    <property type="match status" value="1"/>
</dbReference>
<evidence type="ECO:0000313" key="15">
    <source>
        <dbReference type="EnsemblMetazoa" id="BGLB016970-PE"/>
    </source>
</evidence>
<feature type="coiled-coil region" evidence="12">
    <location>
        <begin position="472"/>
        <end position="514"/>
    </location>
</feature>
<feature type="compositionally biased region" description="Low complexity" evidence="13">
    <location>
        <begin position="351"/>
        <end position="374"/>
    </location>
</feature>
<evidence type="ECO:0000313" key="20">
    <source>
        <dbReference type="RefSeq" id="XP_055861518.1"/>
    </source>
</evidence>
<dbReference type="AlphaFoldDB" id="A0A2C9KAP2"/>
<dbReference type="GO" id="GO:0004674">
    <property type="term" value="F:protein serine/threonine kinase activity"/>
    <property type="evidence" value="ECO:0007669"/>
    <property type="project" value="UniProtKB-KW"/>
</dbReference>
<dbReference type="SMART" id="SM00220">
    <property type="entry name" value="S_TKc"/>
    <property type="match status" value="1"/>
</dbReference>
<dbReference type="InterPro" id="IPR011009">
    <property type="entry name" value="Kinase-like_dom_sf"/>
</dbReference>
<name>A0A2C9KAP2_BIOGL</name>
<accession>A0A2C9KAP2</accession>
<keyword evidence="4" id="KW-0808">Transferase</keyword>
<comment type="catalytic activity">
    <reaction evidence="10">
        <text>L-seryl-[protein] + ATP = O-phospho-L-seryl-[protein] + ADP + H(+)</text>
        <dbReference type="Rhea" id="RHEA:17989"/>
        <dbReference type="Rhea" id="RHEA-COMP:9863"/>
        <dbReference type="Rhea" id="RHEA-COMP:11604"/>
        <dbReference type="ChEBI" id="CHEBI:15378"/>
        <dbReference type="ChEBI" id="CHEBI:29999"/>
        <dbReference type="ChEBI" id="CHEBI:30616"/>
        <dbReference type="ChEBI" id="CHEBI:83421"/>
        <dbReference type="ChEBI" id="CHEBI:456216"/>
        <dbReference type="EC" id="2.7.11.1"/>
    </reaction>
</comment>
<dbReference type="RefSeq" id="XP_055861518.1">
    <property type="nucleotide sequence ID" value="XM_056005543.1"/>
</dbReference>
<evidence type="ECO:0000256" key="5">
    <source>
        <dbReference type="ARBA" id="ARBA00022741"/>
    </source>
</evidence>
<organism evidence="15 16">
    <name type="scientific">Biomphalaria glabrata</name>
    <name type="common">Bloodfluke planorb</name>
    <name type="synonym">Freshwater snail</name>
    <dbReference type="NCBI Taxonomy" id="6526"/>
    <lineage>
        <taxon>Eukaryota</taxon>
        <taxon>Metazoa</taxon>
        <taxon>Spiralia</taxon>
        <taxon>Lophotrochozoa</taxon>
        <taxon>Mollusca</taxon>
        <taxon>Gastropoda</taxon>
        <taxon>Heterobranchia</taxon>
        <taxon>Euthyneura</taxon>
        <taxon>Panpulmonata</taxon>
        <taxon>Hygrophila</taxon>
        <taxon>Lymnaeoidea</taxon>
        <taxon>Planorbidae</taxon>
        <taxon>Biomphalaria</taxon>
    </lineage>
</organism>
<dbReference type="GeneID" id="106070040"/>
<evidence type="ECO:0000256" key="10">
    <source>
        <dbReference type="ARBA" id="ARBA00048679"/>
    </source>
</evidence>
<dbReference type="PROSITE" id="PS50011">
    <property type="entry name" value="PROTEIN_KINASE_DOM"/>
    <property type="match status" value="1"/>
</dbReference>
<dbReference type="VEuPathDB" id="VectorBase:BGLAX_048911"/>
<evidence type="ECO:0000256" key="2">
    <source>
        <dbReference type="ARBA" id="ARBA00012513"/>
    </source>
</evidence>
<dbReference type="EnsemblMetazoa" id="BGLB016970-RB">
    <property type="protein sequence ID" value="BGLB016970-PB"/>
    <property type="gene ID" value="BGLB016970"/>
</dbReference>
<dbReference type="EC" id="2.7.11.1" evidence="2"/>
<evidence type="ECO:0000256" key="6">
    <source>
        <dbReference type="ARBA" id="ARBA00022777"/>
    </source>
</evidence>
<reference evidence="15" key="1">
    <citation type="submission" date="2020-05" db="UniProtKB">
        <authorList>
            <consortium name="EnsemblMetazoa"/>
        </authorList>
    </citation>
    <scope>IDENTIFICATION</scope>
    <source>
        <strain evidence="15">BB02</strain>
    </source>
</reference>
<feature type="region of interest" description="Disordered" evidence="13">
    <location>
        <begin position="520"/>
        <end position="591"/>
    </location>
</feature>
<dbReference type="RefSeq" id="XP_013085301.1">
    <property type="nucleotide sequence ID" value="XM_013229847.2"/>
</dbReference>
<keyword evidence="17" id="KW-1185">Reference proteome</keyword>
<evidence type="ECO:0000313" key="17">
    <source>
        <dbReference type="Proteomes" id="UP001165740"/>
    </source>
</evidence>
<dbReference type="InterPro" id="IPR017441">
    <property type="entry name" value="Protein_kinase_ATP_BS"/>
</dbReference>
<evidence type="ECO:0000256" key="1">
    <source>
        <dbReference type="ARBA" id="ARBA00008874"/>
    </source>
</evidence>
<dbReference type="SUPFAM" id="SSF56112">
    <property type="entry name" value="Protein kinase-like (PK-like)"/>
    <property type="match status" value="1"/>
</dbReference>
<evidence type="ECO:0000256" key="7">
    <source>
        <dbReference type="ARBA" id="ARBA00022840"/>
    </source>
</evidence>
<dbReference type="InterPro" id="IPR000719">
    <property type="entry name" value="Prot_kinase_dom"/>
</dbReference>
<dbReference type="OMA" id="QKKEYKH"/>
<keyword evidence="6" id="KW-0418">Kinase</keyword>
<evidence type="ECO:0000256" key="9">
    <source>
        <dbReference type="ARBA" id="ARBA00047899"/>
    </source>
</evidence>
<reference evidence="18 19" key="2">
    <citation type="submission" date="2025-04" db="UniProtKB">
        <authorList>
            <consortium name="RefSeq"/>
        </authorList>
    </citation>
    <scope>IDENTIFICATION</scope>
</reference>
<keyword evidence="5 11" id="KW-0547">Nucleotide-binding</keyword>
<dbReference type="Proteomes" id="UP001165740">
    <property type="component" value="Chromosome 12"/>
</dbReference>
<evidence type="ECO:0000256" key="11">
    <source>
        <dbReference type="PROSITE-ProRule" id="PRU10141"/>
    </source>
</evidence>
<dbReference type="EnsemblMetazoa" id="BGLB016970-RE">
    <property type="protein sequence ID" value="BGLB016970-PE"/>
    <property type="gene ID" value="BGLB016970"/>
</dbReference>
<evidence type="ECO:0000313" key="19">
    <source>
        <dbReference type="RefSeq" id="XP_013085301.1"/>
    </source>
</evidence>
<dbReference type="CDD" id="cd06607">
    <property type="entry name" value="STKc_TAO"/>
    <property type="match status" value="1"/>
</dbReference>
<feature type="binding site" evidence="11">
    <location>
        <position position="58"/>
    </location>
    <ligand>
        <name>ATP</name>
        <dbReference type="ChEBI" id="CHEBI:30616"/>
    </ligand>
</feature>
<keyword evidence="3" id="KW-0723">Serine/threonine-protein kinase</keyword>
<dbReference type="Pfam" id="PF00069">
    <property type="entry name" value="Pkinase"/>
    <property type="match status" value="1"/>
</dbReference>
<evidence type="ECO:0000256" key="8">
    <source>
        <dbReference type="ARBA" id="ARBA00023054"/>
    </source>
</evidence>
<dbReference type="FunFam" id="3.30.200.20:FF:000029">
    <property type="entry name" value="Serine/threonine-protein kinase TAO2, putative"/>
    <property type="match status" value="1"/>
</dbReference>
<dbReference type="GO" id="GO:0005524">
    <property type="term" value="F:ATP binding"/>
    <property type="evidence" value="ECO:0007669"/>
    <property type="project" value="UniProtKB-UniRule"/>
</dbReference>
<dbReference type="VEuPathDB" id="VectorBase:BGLB016970"/>
<dbReference type="PROSITE" id="PS00107">
    <property type="entry name" value="PROTEIN_KINASE_ATP"/>
    <property type="match status" value="1"/>
</dbReference>
<evidence type="ECO:0000313" key="18">
    <source>
        <dbReference type="RefSeq" id="XP_013085300.1"/>
    </source>
</evidence>
<dbReference type="PANTHER" id="PTHR47167">
    <property type="entry name" value="SERINE/THREONINE-PROTEIN KINASE TAO1-LIKE PROTEIN"/>
    <property type="match status" value="1"/>
</dbReference>
<gene>
    <name evidence="15" type="primary">106070040</name>
    <name evidence="18 19 20" type="synonym">LOC106070040</name>
</gene>
<comment type="similarity">
    <text evidence="1">Belongs to the protein kinase superfamily. STE Ser/Thr protein kinase family. STE20 subfamily.</text>
</comment>